<dbReference type="EMBL" id="LAZR01050487">
    <property type="protein sequence ID" value="KKK87240.1"/>
    <property type="molecule type" value="Genomic_DNA"/>
</dbReference>
<comment type="caution">
    <text evidence="2">The sequence shown here is derived from an EMBL/GenBank/DDBJ whole genome shotgun (WGS) entry which is preliminary data.</text>
</comment>
<organism evidence="2">
    <name type="scientific">marine sediment metagenome</name>
    <dbReference type="NCBI Taxonomy" id="412755"/>
    <lineage>
        <taxon>unclassified sequences</taxon>
        <taxon>metagenomes</taxon>
        <taxon>ecological metagenomes</taxon>
    </lineage>
</organism>
<reference evidence="2" key="1">
    <citation type="journal article" date="2015" name="Nature">
        <title>Complex archaea that bridge the gap between prokaryotes and eukaryotes.</title>
        <authorList>
            <person name="Spang A."/>
            <person name="Saw J.H."/>
            <person name="Jorgensen S.L."/>
            <person name="Zaremba-Niedzwiedzka K."/>
            <person name="Martijn J."/>
            <person name="Lind A.E."/>
            <person name="van Eijk R."/>
            <person name="Schleper C."/>
            <person name="Guy L."/>
            <person name="Ettema T.J."/>
        </authorList>
    </citation>
    <scope>NUCLEOTIDE SEQUENCE</scope>
</reference>
<name>A0A0F8ZML8_9ZZZZ</name>
<gene>
    <name evidence="2" type="ORF">LCGC14_2755210</name>
</gene>
<feature type="domain" description="Beta-ketoacyl-[acyl-carrier-protein] synthase III N-terminal" evidence="1">
    <location>
        <begin position="110"/>
        <end position="189"/>
    </location>
</feature>
<dbReference type="InterPro" id="IPR013751">
    <property type="entry name" value="ACP_syn_III_N"/>
</dbReference>
<evidence type="ECO:0000313" key="2">
    <source>
        <dbReference type="EMBL" id="KKK87240.1"/>
    </source>
</evidence>
<dbReference type="GO" id="GO:0004315">
    <property type="term" value="F:3-oxoacyl-[acyl-carrier-protein] synthase activity"/>
    <property type="evidence" value="ECO:0007669"/>
    <property type="project" value="InterPro"/>
</dbReference>
<dbReference type="GO" id="GO:0006633">
    <property type="term" value="P:fatty acid biosynthetic process"/>
    <property type="evidence" value="ECO:0007669"/>
    <property type="project" value="InterPro"/>
</dbReference>
<proteinExistence type="predicted"/>
<dbReference type="PANTHER" id="PTHR34069:SF2">
    <property type="entry name" value="BETA-KETOACYL-[ACYL-CARRIER-PROTEIN] SYNTHASE III"/>
    <property type="match status" value="1"/>
</dbReference>
<dbReference type="InterPro" id="IPR016039">
    <property type="entry name" value="Thiolase-like"/>
</dbReference>
<evidence type="ECO:0000259" key="1">
    <source>
        <dbReference type="Pfam" id="PF08545"/>
    </source>
</evidence>
<dbReference type="AlphaFoldDB" id="A0A0F8ZML8"/>
<dbReference type="Gene3D" id="3.40.47.10">
    <property type="match status" value="1"/>
</dbReference>
<dbReference type="NCBIfam" id="NF006829">
    <property type="entry name" value="PRK09352.1"/>
    <property type="match status" value="1"/>
</dbReference>
<accession>A0A0F8ZML8</accession>
<sequence>MDDSFRAAITGIGSAVPKKVMTNFDFEKFLDTSDEWITKRTGIKERRIISNGESTMTLGTAAAKDALEDAGIDAASLDLIICATVSPEMMFPATSCFIQEALGVKDIPVFDISAACSGFIYALTIGSQFIETGKYQRVLVIGVDALSKFVDWEDRSSCILFGDGAGAVVLQPTNRPDSGVLYTTLKADGSGWDFIHVPGGGTRNPTTHKTVDEKQHYVKMRGRDVYK</sequence>
<dbReference type="CDD" id="cd00830">
    <property type="entry name" value="KAS_III"/>
    <property type="match status" value="1"/>
</dbReference>
<dbReference type="GO" id="GO:0044550">
    <property type="term" value="P:secondary metabolite biosynthetic process"/>
    <property type="evidence" value="ECO:0007669"/>
    <property type="project" value="TreeGrafter"/>
</dbReference>
<dbReference type="SUPFAM" id="SSF53901">
    <property type="entry name" value="Thiolase-like"/>
    <property type="match status" value="1"/>
</dbReference>
<dbReference type="PANTHER" id="PTHR34069">
    <property type="entry name" value="3-OXOACYL-[ACYL-CARRIER-PROTEIN] SYNTHASE 3"/>
    <property type="match status" value="1"/>
</dbReference>
<protein>
    <recommendedName>
        <fullName evidence="1">Beta-ketoacyl-[acyl-carrier-protein] synthase III N-terminal domain-containing protein</fullName>
    </recommendedName>
</protein>
<dbReference type="Pfam" id="PF08545">
    <property type="entry name" value="ACP_syn_III"/>
    <property type="match status" value="1"/>
</dbReference>
<feature type="non-terminal residue" evidence="2">
    <location>
        <position position="227"/>
    </location>
</feature>